<dbReference type="Proteomes" id="UP000275078">
    <property type="component" value="Unassembled WGS sequence"/>
</dbReference>
<feature type="compositionally biased region" description="Polar residues" evidence="1">
    <location>
        <begin position="17"/>
        <end position="27"/>
    </location>
</feature>
<feature type="region of interest" description="Disordered" evidence="1">
    <location>
        <begin position="1"/>
        <end position="39"/>
    </location>
</feature>
<keyword evidence="3" id="KW-1185">Reference proteome</keyword>
<name>A0A3N4HEX2_ASCIM</name>
<reference evidence="2 3" key="1">
    <citation type="journal article" date="2018" name="Nat. Ecol. Evol.">
        <title>Pezizomycetes genomes reveal the molecular basis of ectomycorrhizal truffle lifestyle.</title>
        <authorList>
            <person name="Murat C."/>
            <person name="Payen T."/>
            <person name="Noel B."/>
            <person name="Kuo A."/>
            <person name="Morin E."/>
            <person name="Chen J."/>
            <person name="Kohler A."/>
            <person name="Krizsan K."/>
            <person name="Balestrini R."/>
            <person name="Da Silva C."/>
            <person name="Montanini B."/>
            <person name="Hainaut M."/>
            <person name="Levati E."/>
            <person name="Barry K.W."/>
            <person name="Belfiori B."/>
            <person name="Cichocki N."/>
            <person name="Clum A."/>
            <person name="Dockter R.B."/>
            <person name="Fauchery L."/>
            <person name="Guy J."/>
            <person name="Iotti M."/>
            <person name="Le Tacon F."/>
            <person name="Lindquist E.A."/>
            <person name="Lipzen A."/>
            <person name="Malagnac F."/>
            <person name="Mello A."/>
            <person name="Molinier V."/>
            <person name="Miyauchi S."/>
            <person name="Poulain J."/>
            <person name="Riccioni C."/>
            <person name="Rubini A."/>
            <person name="Sitrit Y."/>
            <person name="Splivallo R."/>
            <person name="Traeger S."/>
            <person name="Wang M."/>
            <person name="Zifcakova L."/>
            <person name="Wipf D."/>
            <person name="Zambonelli A."/>
            <person name="Paolocci F."/>
            <person name="Nowrousian M."/>
            <person name="Ottonello S."/>
            <person name="Baldrian P."/>
            <person name="Spatafora J.W."/>
            <person name="Henrissat B."/>
            <person name="Nagy L.G."/>
            <person name="Aury J.M."/>
            <person name="Wincker P."/>
            <person name="Grigoriev I.V."/>
            <person name="Bonfante P."/>
            <person name="Martin F.M."/>
        </authorList>
    </citation>
    <scope>NUCLEOTIDE SEQUENCE [LARGE SCALE GENOMIC DNA]</scope>
    <source>
        <strain evidence="2 3">RN42</strain>
    </source>
</reference>
<protein>
    <submittedName>
        <fullName evidence="2">Uncharacterized protein</fullName>
    </submittedName>
</protein>
<feature type="compositionally biased region" description="Basic and acidic residues" evidence="1">
    <location>
        <begin position="57"/>
        <end position="77"/>
    </location>
</feature>
<proteinExistence type="predicted"/>
<evidence type="ECO:0000256" key="1">
    <source>
        <dbReference type="SAM" id="MobiDB-lite"/>
    </source>
</evidence>
<evidence type="ECO:0000313" key="3">
    <source>
        <dbReference type="Proteomes" id="UP000275078"/>
    </source>
</evidence>
<gene>
    <name evidence="2" type="ORF">BJ508DRAFT_314456</name>
</gene>
<dbReference type="AlphaFoldDB" id="A0A3N4HEX2"/>
<feature type="region of interest" description="Disordered" evidence="1">
    <location>
        <begin position="57"/>
        <end position="153"/>
    </location>
</feature>
<feature type="compositionally biased region" description="Basic residues" evidence="1">
    <location>
        <begin position="1"/>
        <end position="16"/>
    </location>
</feature>
<dbReference type="EMBL" id="ML119848">
    <property type="protein sequence ID" value="RPA72735.1"/>
    <property type="molecule type" value="Genomic_DNA"/>
</dbReference>
<sequence length="153" mass="16829">MMKNSFRRTKGNKRKQQPSAEPNNSGWPPTPSQKFLFRFDFRGSKRRKRLAELEDTEMRRIELEDTGKAEQENREIAEIDGTPVRGDASALVDEIMVEPARVDDGTVPESASEAAPRGTEDGSSGGTRTGDKISMDSGECLGDPEGTGKPEEV</sequence>
<accession>A0A3N4HEX2</accession>
<evidence type="ECO:0000313" key="2">
    <source>
        <dbReference type="EMBL" id="RPA72735.1"/>
    </source>
</evidence>
<organism evidence="2 3">
    <name type="scientific">Ascobolus immersus RN42</name>
    <dbReference type="NCBI Taxonomy" id="1160509"/>
    <lineage>
        <taxon>Eukaryota</taxon>
        <taxon>Fungi</taxon>
        <taxon>Dikarya</taxon>
        <taxon>Ascomycota</taxon>
        <taxon>Pezizomycotina</taxon>
        <taxon>Pezizomycetes</taxon>
        <taxon>Pezizales</taxon>
        <taxon>Ascobolaceae</taxon>
        <taxon>Ascobolus</taxon>
    </lineage>
</organism>